<comment type="caution">
    <text evidence="1">The sequence shown here is derived from an EMBL/GenBank/DDBJ whole genome shotgun (WGS) entry which is preliminary data.</text>
</comment>
<dbReference type="AlphaFoldDB" id="A0A8J4PSF8"/>
<protein>
    <submittedName>
        <fullName evidence="1">Uncharacterized protein</fullName>
    </submittedName>
</protein>
<sequence length="160" mass="18045">MAQKLYISKDSIISHLEEYSTIEFNSEKETDAGTLLKLNINNVETSITLNPNGTILVQSKNQNQSKRIQDALNQLNILERDNNSSIGILRNKPSSNDLGSSHDVKKYKVLVIPKNSLDTIQPRLKELKVEIEYIHLNGDEKEIIDKIKEHGSGTTLVTYV</sequence>
<proteinExistence type="predicted"/>
<reference evidence="1" key="1">
    <citation type="submission" date="2020-01" db="EMBL/GenBank/DDBJ databases">
        <title>Development of genomics and gene disruption for Polysphondylium violaceum indicates a role for the polyketide synthase stlB in stalk morphogenesis.</title>
        <authorList>
            <person name="Narita B."/>
            <person name="Kawabe Y."/>
            <person name="Kin K."/>
            <person name="Saito T."/>
            <person name="Gibbs R."/>
            <person name="Kuspa A."/>
            <person name="Muzny D."/>
            <person name="Queller D."/>
            <person name="Richards S."/>
            <person name="Strassman J."/>
            <person name="Sucgang R."/>
            <person name="Worley K."/>
            <person name="Schaap P."/>
        </authorList>
    </citation>
    <scope>NUCLEOTIDE SEQUENCE</scope>
    <source>
        <strain evidence="1">QSvi11</strain>
    </source>
</reference>
<organism evidence="1 2">
    <name type="scientific">Polysphondylium violaceum</name>
    <dbReference type="NCBI Taxonomy" id="133409"/>
    <lineage>
        <taxon>Eukaryota</taxon>
        <taxon>Amoebozoa</taxon>
        <taxon>Evosea</taxon>
        <taxon>Eumycetozoa</taxon>
        <taxon>Dictyostelia</taxon>
        <taxon>Dictyosteliales</taxon>
        <taxon>Dictyosteliaceae</taxon>
        <taxon>Polysphondylium</taxon>
    </lineage>
</organism>
<gene>
    <name evidence="1" type="ORF">CYY_006100</name>
</gene>
<name>A0A8J4PSF8_9MYCE</name>
<evidence type="ECO:0000313" key="2">
    <source>
        <dbReference type="Proteomes" id="UP000695562"/>
    </source>
</evidence>
<accession>A0A8J4PSF8</accession>
<evidence type="ECO:0000313" key="1">
    <source>
        <dbReference type="EMBL" id="KAF2072577.1"/>
    </source>
</evidence>
<dbReference type="Proteomes" id="UP000695562">
    <property type="component" value="Unassembled WGS sequence"/>
</dbReference>
<dbReference type="EMBL" id="AJWJ01000267">
    <property type="protein sequence ID" value="KAF2072577.1"/>
    <property type="molecule type" value="Genomic_DNA"/>
</dbReference>
<keyword evidence="2" id="KW-1185">Reference proteome</keyword>